<dbReference type="InterPro" id="IPR033379">
    <property type="entry name" value="Acid_Pase_AS"/>
</dbReference>
<reference evidence="1" key="1">
    <citation type="submission" date="2015-11" db="EMBL/GenBank/DDBJ databases">
        <title>De novo transcriptome assembly of four potential Pierce s Disease insect vectors from Arizona vineyards.</title>
        <authorList>
            <person name="Tassone E.E."/>
        </authorList>
    </citation>
    <scope>NUCLEOTIDE SEQUENCE</scope>
</reference>
<proteinExistence type="predicted"/>
<accession>A0A1B6FJM0</accession>
<dbReference type="PROSITE" id="PS00616">
    <property type="entry name" value="HIS_ACID_PHOSPHAT_1"/>
    <property type="match status" value="1"/>
</dbReference>
<sequence>MKEIHNMHLQVKAQVNPSVQEPSQFIPISTPMRSSNMGVWPTSQSGLLFLGAISLAVIAIAYSQSDESLSPRLATPIQPSIGSRAVPTLKFVVAITRHGNRGPQFTFPSCPYQMNDTKFWPYGPKELTEHGRIQMYDLGRKFRSMYNGFLG</sequence>
<organism evidence="1">
    <name type="scientific">Cuerna arida</name>
    <dbReference type="NCBI Taxonomy" id="1464854"/>
    <lineage>
        <taxon>Eukaryota</taxon>
        <taxon>Metazoa</taxon>
        <taxon>Ecdysozoa</taxon>
        <taxon>Arthropoda</taxon>
        <taxon>Hexapoda</taxon>
        <taxon>Insecta</taxon>
        <taxon>Pterygota</taxon>
        <taxon>Neoptera</taxon>
        <taxon>Paraneoptera</taxon>
        <taxon>Hemiptera</taxon>
        <taxon>Auchenorrhyncha</taxon>
        <taxon>Membracoidea</taxon>
        <taxon>Cicadellidae</taxon>
        <taxon>Cicadellinae</taxon>
        <taxon>Proconiini</taxon>
        <taxon>Cuerna</taxon>
    </lineage>
</organism>
<dbReference type="Gene3D" id="3.40.50.1240">
    <property type="entry name" value="Phosphoglycerate mutase-like"/>
    <property type="match status" value="1"/>
</dbReference>
<dbReference type="InterPro" id="IPR029033">
    <property type="entry name" value="His_PPase_superfam"/>
</dbReference>
<dbReference type="InterPro" id="IPR000560">
    <property type="entry name" value="His_Pase_clade-2"/>
</dbReference>
<gene>
    <name evidence="1" type="ORF">g.42111</name>
</gene>
<dbReference type="AlphaFoldDB" id="A0A1B6FJM0"/>
<dbReference type="EMBL" id="GECZ01019371">
    <property type="protein sequence ID" value="JAS50398.1"/>
    <property type="molecule type" value="Transcribed_RNA"/>
</dbReference>
<name>A0A1B6FJM0_9HEMI</name>
<feature type="non-terminal residue" evidence="1">
    <location>
        <position position="151"/>
    </location>
</feature>
<dbReference type="Pfam" id="PF00328">
    <property type="entry name" value="His_Phos_2"/>
    <property type="match status" value="1"/>
</dbReference>
<dbReference type="GO" id="GO:0016791">
    <property type="term" value="F:phosphatase activity"/>
    <property type="evidence" value="ECO:0007669"/>
    <property type="project" value="UniProtKB-ARBA"/>
</dbReference>
<evidence type="ECO:0000313" key="1">
    <source>
        <dbReference type="EMBL" id="JAS50398.1"/>
    </source>
</evidence>
<dbReference type="SUPFAM" id="SSF53254">
    <property type="entry name" value="Phosphoglycerate mutase-like"/>
    <property type="match status" value="1"/>
</dbReference>
<protein>
    <submittedName>
        <fullName evidence="1">Uncharacterized protein</fullName>
    </submittedName>
</protein>